<dbReference type="EMBL" id="JHAC01000020">
    <property type="protein sequence ID" value="EYB68590.1"/>
    <property type="molecule type" value="Genomic_DNA"/>
</dbReference>
<dbReference type="Proteomes" id="UP000020492">
    <property type="component" value="Unassembled WGS sequence"/>
</dbReference>
<keyword evidence="2" id="KW-0813">Transport</keyword>
<dbReference type="GO" id="GO:0015341">
    <property type="term" value="F:zinc efflux antiporter activity"/>
    <property type="evidence" value="ECO:0007669"/>
    <property type="project" value="TreeGrafter"/>
</dbReference>
<dbReference type="PATRIC" id="fig|1476583.3.peg.1335"/>
<dbReference type="Pfam" id="PF01545">
    <property type="entry name" value="Cation_efflux"/>
    <property type="match status" value="1"/>
</dbReference>
<evidence type="ECO:0000256" key="1">
    <source>
        <dbReference type="ARBA" id="ARBA00004141"/>
    </source>
</evidence>
<dbReference type="AlphaFoldDB" id="A0A016QR50"/>
<evidence type="ECO:0000259" key="7">
    <source>
        <dbReference type="Pfam" id="PF01545"/>
    </source>
</evidence>
<sequence length="306" mass="33293">MTLSSSSDTRREQQVLRLSIWLTVALAVLGLFVGVWVGSESIIFDGFFSGVNVLMTSAALLVAKLVARGGSRRFQYGYWHLEPLVSAFNGTVMGLICLVAFVNEVNGLRGGGQAVEVGVASAYTLLACIASLVMYLYVLRASRGMNSELLRIDAREWLIEGVLTAAIFVGFAIAALLGATGGESLAPYVDPVIVMVLALLLLPVPFGIVRRALREVFLIAPVELDTQVHAVLSEIGQRYGFQDYRSYVAKSGRVRYIDINIITPANFEVSGVAGLDRIREEIKRDLDEAGTQLWLTVSFTADPKWA</sequence>
<feature type="transmembrane region" description="Helical" evidence="6">
    <location>
        <begin position="15"/>
        <end position="36"/>
    </location>
</feature>
<evidence type="ECO:0000256" key="3">
    <source>
        <dbReference type="ARBA" id="ARBA00022692"/>
    </source>
</evidence>
<feature type="transmembrane region" description="Helical" evidence="6">
    <location>
        <begin position="157"/>
        <end position="179"/>
    </location>
</feature>
<organism evidence="8 9">
    <name type="scientific">Deinococcus phoenicis</name>
    <dbReference type="NCBI Taxonomy" id="1476583"/>
    <lineage>
        <taxon>Bacteria</taxon>
        <taxon>Thermotogati</taxon>
        <taxon>Deinococcota</taxon>
        <taxon>Deinococci</taxon>
        <taxon>Deinococcales</taxon>
        <taxon>Deinococcaceae</taxon>
        <taxon>Deinococcus</taxon>
    </lineage>
</organism>
<dbReference type="SUPFAM" id="SSF161111">
    <property type="entry name" value="Cation efflux protein transmembrane domain-like"/>
    <property type="match status" value="1"/>
</dbReference>
<evidence type="ECO:0000256" key="2">
    <source>
        <dbReference type="ARBA" id="ARBA00022448"/>
    </source>
</evidence>
<evidence type="ECO:0000256" key="6">
    <source>
        <dbReference type="SAM" id="Phobius"/>
    </source>
</evidence>
<evidence type="ECO:0000313" key="9">
    <source>
        <dbReference type="Proteomes" id="UP000020492"/>
    </source>
</evidence>
<dbReference type="PANTHER" id="PTHR43840:SF15">
    <property type="entry name" value="MITOCHONDRIAL METAL TRANSPORTER 1-RELATED"/>
    <property type="match status" value="1"/>
</dbReference>
<protein>
    <recommendedName>
        <fullName evidence="7">Cation efflux protein transmembrane domain-containing protein</fullName>
    </recommendedName>
</protein>
<proteinExistence type="predicted"/>
<dbReference type="GO" id="GO:0005886">
    <property type="term" value="C:plasma membrane"/>
    <property type="evidence" value="ECO:0007669"/>
    <property type="project" value="TreeGrafter"/>
</dbReference>
<evidence type="ECO:0000256" key="4">
    <source>
        <dbReference type="ARBA" id="ARBA00022989"/>
    </source>
</evidence>
<dbReference type="GO" id="GO:0006882">
    <property type="term" value="P:intracellular zinc ion homeostasis"/>
    <property type="evidence" value="ECO:0007669"/>
    <property type="project" value="TreeGrafter"/>
</dbReference>
<dbReference type="OrthoDB" id="2388015at2"/>
<feature type="domain" description="Cation efflux protein transmembrane" evidence="7">
    <location>
        <begin position="17"/>
        <end position="214"/>
    </location>
</feature>
<feature type="transmembrane region" description="Helical" evidence="6">
    <location>
        <begin position="42"/>
        <end position="63"/>
    </location>
</feature>
<comment type="caution">
    <text evidence="8">The sequence shown here is derived from an EMBL/GenBank/DDBJ whole genome shotgun (WGS) entry which is preliminary data.</text>
</comment>
<comment type="subcellular location">
    <subcellularLocation>
        <location evidence="1">Membrane</location>
        <topology evidence="1">Multi-pass membrane protein</topology>
    </subcellularLocation>
</comment>
<gene>
    <name evidence="8" type="ORF">DEIPH_ctg020orf0028</name>
</gene>
<dbReference type="PANTHER" id="PTHR43840">
    <property type="entry name" value="MITOCHONDRIAL METAL TRANSPORTER 1-RELATED"/>
    <property type="match status" value="1"/>
</dbReference>
<dbReference type="InterPro" id="IPR058533">
    <property type="entry name" value="Cation_efflux_TM"/>
</dbReference>
<dbReference type="InterPro" id="IPR027469">
    <property type="entry name" value="Cation_efflux_TMD_sf"/>
</dbReference>
<evidence type="ECO:0000313" key="8">
    <source>
        <dbReference type="EMBL" id="EYB68590.1"/>
    </source>
</evidence>
<dbReference type="GO" id="GO:0015086">
    <property type="term" value="F:cadmium ion transmembrane transporter activity"/>
    <property type="evidence" value="ECO:0007669"/>
    <property type="project" value="TreeGrafter"/>
</dbReference>
<keyword evidence="5 6" id="KW-0472">Membrane</keyword>
<dbReference type="GO" id="GO:0015093">
    <property type="term" value="F:ferrous iron transmembrane transporter activity"/>
    <property type="evidence" value="ECO:0007669"/>
    <property type="project" value="TreeGrafter"/>
</dbReference>
<name>A0A016QR50_9DEIO</name>
<dbReference type="Gene3D" id="1.20.1510.10">
    <property type="entry name" value="Cation efflux protein transmembrane domain"/>
    <property type="match status" value="1"/>
</dbReference>
<dbReference type="InterPro" id="IPR050291">
    <property type="entry name" value="CDF_Transporter"/>
</dbReference>
<dbReference type="eggNOG" id="COG3965">
    <property type="taxonomic scope" value="Bacteria"/>
</dbReference>
<feature type="transmembrane region" description="Helical" evidence="6">
    <location>
        <begin position="84"/>
        <end position="102"/>
    </location>
</feature>
<feature type="transmembrane region" description="Helical" evidence="6">
    <location>
        <begin position="191"/>
        <end position="209"/>
    </location>
</feature>
<keyword evidence="4 6" id="KW-1133">Transmembrane helix</keyword>
<keyword evidence="9" id="KW-1185">Reference proteome</keyword>
<reference evidence="8 9" key="1">
    <citation type="submission" date="2014-03" db="EMBL/GenBank/DDBJ databases">
        <title>Draft genome sequence of Deinococcus phoenicis 1P10ME.</title>
        <authorList>
            <person name="Stepanov V.G."/>
            <person name="Vaishampayan P."/>
            <person name="Venkateswaran K."/>
            <person name="Fox G.E."/>
        </authorList>
    </citation>
    <scope>NUCLEOTIDE SEQUENCE [LARGE SCALE GENOMIC DNA]</scope>
    <source>
        <strain evidence="8 9">1P10ME</strain>
    </source>
</reference>
<feature type="transmembrane region" description="Helical" evidence="6">
    <location>
        <begin position="114"/>
        <end position="137"/>
    </location>
</feature>
<keyword evidence="3 6" id="KW-0812">Transmembrane</keyword>
<evidence type="ECO:0000256" key="5">
    <source>
        <dbReference type="ARBA" id="ARBA00023136"/>
    </source>
</evidence>
<dbReference type="RefSeq" id="WP_034355767.1">
    <property type="nucleotide sequence ID" value="NZ_JHAC01000020.1"/>
</dbReference>
<accession>A0A016QR50</accession>